<sequence length="213" mass="24250">MRKRFDEELRHLNNLLLEMASINESAIKKAISLLDEKDKDIAADVIQDEKRTDQYEKTIQNQCLKIFVEQQPAASDLRRVSSALKMITDLERIGDNARDIAEICMGLPDDCDRSSLGIIKEMAEATVNLLNRSIDSFVNLDLDLAKKIDDEDDVVDKYFVMIRDQLIDIIKADFDPGAAIDFIMIAKYLERISDHGVNIADWVIFTVEGSRPE</sequence>
<dbReference type="InterPro" id="IPR026022">
    <property type="entry name" value="PhoU_dom"/>
</dbReference>
<organism evidence="9">
    <name type="scientific">Peptoniphilus harei</name>
    <dbReference type="NCBI Taxonomy" id="54005"/>
    <lineage>
        <taxon>Bacteria</taxon>
        <taxon>Bacillati</taxon>
        <taxon>Bacillota</taxon>
        <taxon>Tissierellia</taxon>
        <taxon>Tissierellales</taxon>
        <taxon>Peptoniphilaceae</taxon>
        <taxon>Peptoniphilus</taxon>
    </lineage>
</organism>
<keyword evidence="4 7" id="KW-0813">Transport</keyword>
<dbReference type="AlphaFoldDB" id="A0A133PSC0"/>
<evidence type="ECO:0000313" key="10">
    <source>
        <dbReference type="Proteomes" id="UP000070174"/>
    </source>
</evidence>
<evidence type="ECO:0000256" key="5">
    <source>
        <dbReference type="ARBA" id="ARBA00022490"/>
    </source>
</evidence>
<dbReference type="Gene3D" id="1.20.58.220">
    <property type="entry name" value="Phosphate transport system protein phou homolog 2, domain 2"/>
    <property type="match status" value="1"/>
</dbReference>
<dbReference type="PATRIC" id="fig|54005.3.peg.231"/>
<dbReference type="EMBL" id="LRQE01000004">
    <property type="protein sequence ID" value="KXA31705.1"/>
    <property type="molecule type" value="Genomic_DNA"/>
</dbReference>
<evidence type="ECO:0000256" key="4">
    <source>
        <dbReference type="ARBA" id="ARBA00022448"/>
    </source>
</evidence>
<dbReference type="RefSeq" id="WP_060799572.1">
    <property type="nucleotide sequence ID" value="NZ_KQ957086.1"/>
</dbReference>
<gene>
    <name evidence="9" type="ORF">HMPREF3229_00234</name>
</gene>
<keyword evidence="5 7" id="KW-0963">Cytoplasm</keyword>
<evidence type="ECO:0000256" key="6">
    <source>
        <dbReference type="ARBA" id="ARBA00022592"/>
    </source>
</evidence>
<dbReference type="GO" id="GO:0030643">
    <property type="term" value="P:intracellular phosphate ion homeostasis"/>
    <property type="evidence" value="ECO:0007669"/>
    <property type="project" value="InterPro"/>
</dbReference>
<comment type="function">
    <text evidence="7">Plays a role in the regulation of phosphate uptake.</text>
</comment>
<dbReference type="GO" id="GO:0006817">
    <property type="term" value="P:phosphate ion transport"/>
    <property type="evidence" value="ECO:0007669"/>
    <property type="project" value="UniProtKB-KW"/>
</dbReference>
<dbReference type="Proteomes" id="UP000070174">
    <property type="component" value="Unassembled WGS sequence"/>
</dbReference>
<dbReference type="FunFam" id="1.20.58.220:FF:000004">
    <property type="entry name" value="Phosphate-specific transport system accessory protein PhoU"/>
    <property type="match status" value="1"/>
</dbReference>
<feature type="domain" description="PhoU" evidence="8">
    <location>
        <begin position="16"/>
        <end position="103"/>
    </location>
</feature>
<dbReference type="PIRSF" id="PIRSF003107">
    <property type="entry name" value="PhoU"/>
    <property type="match status" value="1"/>
</dbReference>
<evidence type="ECO:0000256" key="3">
    <source>
        <dbReference type="ARBA" id="ARBA00011738"/>
    </source>
</evidence>
<comment type="caution">
    <text evidence="9">The sequence shown here is derived from an EMBL/GenBank/DDBJ whole genome shotgun (WGS) entry which is preliminary data.</text>
</comment>
<dbReference type="SUPFAM" id="SSF109755">
    <property type="entry name" value="PhoU-like"/>
    <property type="match status" value="1"/>
</dbReference>
<dbReference type="InterPro" id="IPR028366">
    <property type="entry name" value="PhoU"/>
</dbReference>
<evidence type="ECO:0000256" key="1">
    <source>
        <dbReference type="ARBA" id="ARBA00004496"/>
    </source>
</evidence>
<evidence type="ECO:0000256" key="7">
    <source>
        <dbReference type="PIRNR" id="PIRNR003107"/>
    </source>
</evidence>
<dbReference type="PANTHER" id="PTHR42930">
    <property type="entry name" value="PHOSPHATE-SPECIFIC TRANSPORT SYSTEM ACCESSORY PROTEIN PHOU"/>
    <property type="match status" value="1"/>
</dbReference>
<protein>
    <recommendedName>
        <fullName evidence="7">Phosphate-specific transport system accessory protein PhoU</fullName>
    </recommendedName>
</protein>
<dbReference type="PANTHER" id="PTHR42930:SF3">
    <property type="entry name" value="PHOSPHATE-SPECIFIC TRANSPORT SYSTEM ACCESSORY PROTEIN PHOU"/>
    <property type="match status" value="1"/>
</dbReference>
<dbReference type="GO" id="GO:0005737">
    <property type="term" value="C:cytoplasm"/>
    <property type="evidence" value="ECO:0007669"/>
    <property type="project" value="UniProtKB-SubCell"/>
</dbReference>
<evidence type="ECO:0000256" key="2">
    <source>
        <dbReference type="ARBA" id="ARBA00008107"/>
    </source>
</evidence>
<dbReference type="NCBIfam" id="TIGR02135">
    <property type="entry name" value="phoU_full"/>
    <property type="match status" value="1"/>
</dbReference>
<name>A0A133PSC0_9FIRM</name>
<keyword evidence="6 7" id="KW-0592">Phosphate transport</keyword>
<feature type="domain" description="PhoU" evidence="8">
    <location>
        <begin position="119"/>
        <end position="203"/>
    </location>
</feature>
<comment type="subcellular location">
    <subcellularLocation>
        <location evidence="1 7">Cytoplasm</location>
    </subcellularLocation>
</comment>
<reference evidence="9 10" key="1">
    <citation type="submission" date="2016-01" db="EMBL/GenBank/DDBJ databases">
        <authorList>
            <person name="Oliw E.H."/>
        </authorList>
    </citation>
    <scope>NUCLEOTIDE SEQUENCE [LARGE SCALE GENOMIC DNA]</scope>
    <source>
        <strain evidence="9 10">CMW7756A</strain>
    </source>
</reference>
<accession>A0A133PSC0</accession>
<comment type="similarity">
    <text evidence="2 7">Belongs to the PhoU family.</text>
</comment>
<comment type="subunit">
    <text evidence="3 7">Homodimer.</text>
</comment>
<dbReference type="InterPro" id="IPR038078">
    <property type="entry name" value="PhoU-like_sf"/>
</dbReference>
<dbReference type="Pfam" id="PF01895">
    <property type="entry name" value="PhoU"/>
    <property type="match status" value="2"/>
</dbReference>
<evidence type="ECO:0000259" key="8">
    <source>
        <dbReference type="Pfam" id="PF01895"/>
    </source>
</evidence>
<dbReference type="GO" id="GO:0045936">
    <property type="term" value="P:negative regulation of phosphate metabolic process"/>
    <property type="evidence" value="ECO:0007669"/>
    <property type="project" value="InterPro"/>
</dbReference>
<evidence type="ECO:0000313" key="9">
    <source>
        <dbReference type="EMBL" id="KXA31705.1"/>
    </source>
</evidence>
<proteinExistence type="inferred from homology"/>